<sequence length="655" mass="72295">MTSSKADRLTSNTASKSRSRCAGDKKISPLVVPAVVKSAEEFASQPSVVSSPAVSNGCLNQPSVFMPASAEPVVDKCSILKPADAEIPDGLNGVSSPPGADLWFKSNQNFAFSTTSSSSLLISEQYADSNGSFEWNGGPKLDQLKLETNSNVGETGRLVSQLFAGEALLNGVSENRSTAALLSYDGEVEKQEAGYSQNGCDKFSAEFELGSNFHGIFRCFQGNYHVSSIPSTSTEYINGAVFPDISTYNNNNNDNHFYPTYNSQFDPSTLINCLSKDENCNSKANDIRPTQNDTSRMPLSKKYARKKLKNSTRLDPKLLLKAQQQRRNLPATPNDSARSRTASNPLETLADDPVYCKSECDKEDTCKRQLIDGQQIKMCFLCQKSINDQFILSVNSSTYHAGCLKCCVCEQEMEEAPTCFLKNDSLYCKTCYLQKFQTKCISCNRQIQATDWVRRARSALYHLACFSCDHCKRQLSTGEQFSIQENRLLCKQHYMELIQGDDTHTKQKTKRVRTTFAEEQIGKCLQAHFQIDCNPDGSDLERIANLTGLSKRVTQVWFQNSRARQKKYQGTKKNGRSASGISGGSGGTADSFSASMNSGHSSPASNIDSNLEGNTEDGMIFPTSVTTSTDDITSEYHHNLSNLENMIDSDHYIDN</sequence>
<dbReference type="PROSITE" id="PS00478">
    <property type="entry name" value="LIM_DOMAIN_1"/>
    <property type="match status" value="1"/>
</dbReference>
<evidence type="ECO:0000256" key="5">
    <source>
        <dbReference type="ARBA" id="ARBA00023038"/>
    </source>
</evidence>
<dbReference type="InterPro" id="IPR050453">
    <property type="entry name" value="LIM_Homeobox_TF"/>
</dbReference>
<evidence type="ECO:0000256" key="10">
    <source>
        <dbReference type="PROSITE-ProRule" id="PRU00125"/>
    </source>
</evidence>
<evidence type="ECO:0000256" key="7">
    <source>
        <dbReference type="ARBA" id="ARBA00023155"/>
    </source>
</evidence>
<name>A0A915CRD5_9BILA</name>
<dbReference type="GO" id="GO:0045944">
    <property type="term" value="P:positive regulation of transcription by RNA polymerase II"/>
    <property type="evidence" value="ECO:0007669"/>
    <property type="project" value="UniProtKB-ARBA"/>
</dbReference>
<dbReference type="GO" id="GO:0030182">
    <property type="term" value="P:neuron differentiation"/>
    <property type="evidence" value="ECO:0007669"/>
    <property type="project" value="TreeGrafter"/>
</dbReference>
<dbReference type="PANTHER" id="PTHR24208:SF127">
    <property type="entry name" value="LIM_HOMEOBOX PROTEIN AWH"/>
    <property type="match status" value="1"/>
</dbReference>
<keyword evidence="3" id="KW-0677">Repeat</keyword>
<evidence type="ECO:0000256" key="8">
    <source>
        <dbReference type="ARBA" id="ARBA00023242"/>
    </source>
</evidence>
<keyword evidence="5 10" id="KW-0440">LIM domain</keyword>
<evidence type="ECO:0000313" key="15">
    <source>
        <dbReference type="Proteomes" id="UP000887574"/>
    </source>
</evidence>
<dbReference type="SUPFAM" id="SSF57716">
    <property type="entry name" value="Glucocorticoid receptor-like (DNA-binding domain)"/>
    <property type="match status" value="1"/>
</dbReference>
<proteinExistence type="predicted"/>
<dbReference type="PROSITE" id="PS50071">
    <property type="entry name" value="HOMEOBOX_2"/>
    <property type="match status" value="1"/>
</dbReference>
<evidence type="ECO:0000313" key="16">
    <source>
        <dbReference type="WBParaSite" id="jg11322.2"/>
    </source>
</evidence>
<dbReference type="FunFam" id="1.10.10.60:FF:000027">
    <property type="entry name" value="LIM/homeobox protein Lhx9"/>
    <property type="match status" value="1"/>
</dbReference>
<feature type="region of interest" description="Disordered" evidence="12">
    <location>
        <begin position="1"/>
        <end position="22"/>
    </location>
</feature>
<evidence type="ECO:0000256" key="9">
    <source>
        <dbReference type="PROSITE-ProRule" id="PRU00108"/>
    </source>
</evidence>
<evidence type="ECO:0000256" key="2">
    <source>
        <dbReference type="ARBA" id="ARBA00022723"/>
    </source>
</evidence>
<evidence type="ECO:0000256" key="6">
    <source>
        <dbReference type="ARBA" id="ARBA00023125"/>
    </source>
</evidence>
<dbReference type="WBParaSite" id="jg11322.2">
    <property type="protein sequence ID" value="jg11322.2"/>
    <property type="gene ID" value="jg11322"/>
</dbReference>
<dbReference type="Gene3D" id="2.10.110.10">
    <property type="entry name" value="Cysteine Rich Protein"/>
    <property type="match status" value="2"/>
</dbReference>
<evidence type="ECO:0000256" key="3">
    <source>
        <dbReference type="ARBA" id="ARBA00022737"/>
    </source>
</evidence>
<dbReference type="InterPro" id="IPR001781">
    <property type="entry name" value="Znf_LIM"/>
</dbReference>
<organism evidence="15 16">
    <name type="scientific">Ditylenchus dipsaci</name>
    <dbReference type="NCBI Taxonomy" id="166011"/>
    <lineage>
        <taxon>Eukaryota</taxon>
        <taxon>Metazoa</taxon>
        <taxon>Ecdysozoa</taxon>
        <taxon>Nematoda</taxon>
        <taxon>Chromadorea</taxon>
        <taxon>Rhabditida</taxon>
        <taxon>Tylenchina</taxon>
        <taxon>Tylenchomorpha</taxon>
        <taxon>Sphaerularioidea</taxon>
        <taxon>Anguinidae</taxon>
        <taxon>Anguininae</taxon>
        <taxon>Ditylenchus</taxon>
    </lineage>
</organism>
<evidence type="ECO:0000256" key="12">
    <source>
        <dbReference type="SAM" id="MobiDB-lite"/>
    </source>
</evidence>
<keyword evidence="2 10" id="KW-0479">Metal-binding</keyword>
<protein>
    <submittedName>
        <fullName evidence="16">LIM/homeobox protein Awh</fullName>
    </submittedName>
</protein>
<dbReference type="Pfam" id="PF00412">
    <property type="entry name" value="LIM"/>
    <property type="match status" value="2"/>
</dbReference>
<feature type="compositionally biased region" description="Polar residues" evidence="12">
    <location>
        <begin position="588"/>
        <end position="613"/>
    </location>
</feature>
<dbReference type="AlphaFoldDB" id="A0A915CRD5"/>
<dbReference type="GO" id="GO:0045664">
    <property type="term" value="P:regulation of neuron differentiation"/>
    <property type="evidence" value="ECO:0007669"/>
    <property type="project" value="UniProtKB-ARBA"/>
</dbReference>
<feature type="domain" description="Homeobox" evidence="14">
    <location>
        <begin position="507"/>
        <end position="568"/>
    </location>
</feature>
<keyword evidence="7 9" id="KW-0371">Homeobox</keyword>
<keyword evidence="15" id="KW-1185">Reference proteome</keyword>
<feature type="DNA-binding region" description="Homeobox" evidence="9">
    <location>
        <begin position="509"/>
        <end position="569"/>
    </location>
</feature>
<dbReference type="SUPFAM" id="SSF46689">
    <property type="entry name" value="Homeodomain-like"/>
    <property type="match status" value="1"/>
</dbReference>
<evidence type="ECO:0000259" key="14">
    <source>
        <dbReference type="PROSITE" id="PS50071"/>
    </source>
</evidence>
<feature type="compositionally biased region" description="Basic residues" evidence="12">
    <location>
        <begin position="564"/>
        <end position="575"/>
    </location>
</feature>
<dbReference type="Pfam" id="PF00046">
    <property type="entry name" value="Homeodomain"/>
    <property type="match status" value="1"/>
</dbReference>
<evidence type="ECO:0000256" key="1">
    <source>
        <dbReference type="ARBA" id="ARBA00004123"/>
    </source>
</evidence>
<feature type="region of interest" description="Disordered" evidence="12">
    <location>
        <begin position="564"/>
        <end position="626"/>
    </location>
</feature>
<dbReference type="GO" id="GO:0046872">
    <property type="term" value="F:metal ion binding"/>
    <property type="evidence" value="ECO:0007669"/>
    <property type="project" value="UniProtKB-KW"/>
</dbReference>
<evidence type="ECO:0000259" key="13">
    <source>
        <dbReference type="PROSITE" id="PS50023"/>
    </source>
</evidence>
<dbReference type="SMART" id="SM00132">
    <property type="entry name" value="LIM"/>
    <property type="match status" value="2"/>
</dbReference>
<keyword evidence="6 9" id="KW-0238">DNA-binding</keyword>
<dbReference type="PROSITE" id="PS50023">
    <property type="entry name" value="LIM_DOMAIN_2"/>
    <property type="match status" value="2"/>
</dbReference>
<feature type="region of interest" description="Disordered" evidence="12">
    <location>
        <begin position="323"/>
        <end position="344"/>
    </location>
</feature>
<comment type="subcellular location">
    <subcellularLocation>
        <location evidence="1 9 11">Nucleus</location>
    </subcellularLocation>
</comment>
<feature type="domain" description="LIM zinc-binding" evidence="13">
    <location>
        <begin position="377"/>
        <end position="437"/>
    </location>
</feature>
<dbReference type="GO" id="GO:0000977">
    <property type="term" value="F:RNA polymerase II transcription regulatory region sequence-specific DNA binding"/>
    <property type="evidence" value="ECO:0007669"/>
    <property type="project" value="TreeGrafter"/>
</dbReference>
<evidence type="ECO:0000256" key="11">
    <source>
        <dbReference type="RuleBase" id="RU000682"/>
    </source>
</evidence>
<accession>A0A915CRD5</accession>
<dbReference type="GO" id="GO:0000981">
    <property type="term" value="F:DNA-binding transcription factor activity, RNA polymerase II-specific"/>
    <property type="evidence" value="ECO:0007669"/>
    <property type="project" value="UniProtKB-ARBA"/>
</dbReference>
<dbReference type="CDD" id="cd09379">
    <property type="entry name" value="LIM2_AWH"/>
    <property type="match status" value="1"/>
</dbReference>
<dbReference type="CDD" id="cd00086">
    <property type="entry name" value="homeodomain"/>
    <property type="match status" value="1"/>
</dbReference>
<dbReference type="Proteomes" id="UP000887574">
    <property type="component" value="Unplaced"/>
</dbReference>
<keyword evidence="4 10" id="KW-0862">Zinc</keyword>
<keyword evidence="8 9" id="KW-0539">Nucleus</keyword>
<feature type="domain" description="LIM zinc-binding" evidence="13">
    <location>
        <begin position="438"/>
        <end position="500"/>
    </location>
</feature>
<evidence type="ECO:0000256" key="4">
    <source>
        <dbReference type="ARBA" id="ARBA00022833"/>
    </source>
</evidence>
<dbReference type="InterPro" id="IPR001356">
    <property type="entry name" value="HD"/>
</dbReference>
<dbReference type="SMART" id="SM00389">
    <property type="entry name" value="HOX"/>
    <property type="match status" value="1"/>
</dbReference>
<dbReference type="Gene3D" id="1.10.10.60">
    <property type="entry name" value="Homeodomain-like"/>
    <property type="match status" value="1"/>
</dbReference>
<reference evidence="16" key="1">
    <citation type="submission" date="2022-11" db="UniProtKB">
        <authorList>
            <consortium name="WormBaseParasite"/>
        </authorList>
    </citation>
    <scope>IDENTIFICATION</scope>
</reference>
<dbReference type="PANTHER" id="PTHR24208">
    <property type="entry name" value="LIM/HOMEOBOX PROTEIN LHX"/>
    <property type="match status" value="1"/>
</dbReference>
<dbReference type="GO" id="GO:0005634">
    <property type="term" value="C:nucleus"/>
    <property type="evidence" value="ECO:0007669"/>
    <property type="project" value="UniProtKB-SubCell"/>
</dbReference>
<dbReference type="InterPro" id="IPR009057">
    <property type="entry name" value="Homeodomain-like_sf"/>
</dbReference>